<dbReference type="AlphaFoldDB" id="M3DLU6"/>
<accession>M3DLU6</accession>
<protein>
    <submittedName>
        <fullName evidence="2">Uncharacterized protein</fullName>
    </submittedName>
</protein>
<gene>
    <name evidence="2" type="ORF">SBD_0584</name>
</gene>
<evidence type="ECO:0000313" key="3">
    <source>
        <dbReference type="Proteomes" id="UP000030760"/>
    </source>
</evidence>
<name>M3DLU6_9ACTN</name>
<dbReference type="Proteomes" id="UP000030760">
    <property type="component" value="Unassembled WGS sequence"/>
</dbReference>
<dbReference type="EMBL" id="KB405056">
    <property type="protein sequence ID" value="EMF57912.1"/>
    <property type="molecule type" value="Genomic_DNA"/>
</dbReference>
<feature type="region of interest" description="Disordered" evidence="1">
    <location>
        <begin position="30"/>
        <end position="66"/>
    </location>
</feature>
<evidence type="ECO:0000313" key="2">
    <source>
        <dbReference type="EMBL" id="EMF57912.1"/>
    </source>
</evidence>
<evidence type="ECO:0000256" key="1">
    <source>
        <dbReference type="SAM" id="MobiDB-lite"/>
    </source>
</evidence>
<organism evidence="2 3">
    <name type="scientific">Streptomyces bottropensis ATCC 25435</name>
    <dbReference type="NCBI Taxonomy" id="1054862"/>
    <lineage>
        <taxon>Bacteria</taxon>
        <taxon>Bacillati</taxon>
        <taxon>Actinomycetota</taxon>
        <taxon>Actinomycetes</taxon>
        <taxon>Kitasatosporales</taxon>
        <taxon>Streptomycetaceae</taxon>
        <taxon>Streptomyces</taxon>
    </lineage>
</organism>
<sequence>MIKRTVLTPLVAVKAPNAADLGGDIMAGLKEGVRPEPTQPPAASALGGWRPREHRMAPLSGKASWP</sequence>
<proteinExistence type="predicted"/>
<reference evidence="3" key="1">
    <citation type="journal article" date="2013" name="Genome Announc.">
        <title>Draft Genome Sequence of Streptomyces bottropensis ATCC 25435, a Bottromycin-Producing Actinomycete.</title>
        <authorList>
            <person name="Zhang H."/>
            <person name="Zhou W."/>
            <person name="Zhuang Y."/>
            <person name="Liang X."/>
            <person name="Liu T."/>
        </authorList>
    </citation>
    <scope>NUCLEOTIDE SEQUENCE [LARGE SCALE GENOMIC DNA]</scope>
    <source>
        <strain evidence="3">ATCC 25435</strain>
    </source>
</reference>